<reference evidence="8 9" key="1">
    <citation type="submission" date="2019-09" db="EMBL/GenBank/DDBJ databases">
        <title>Genome Sequences of Streptomyces kaniharaensis ATCC 21070.</title>
        <authorList>
            <person name="Zhu W."/>
            <person name="De Crecy-Lagard V."/>
            <person name="Richards N.G."/>
        </authorList>
    </citation>
    <scope>NUCLEOTIDE SEQUENCE [LARGE SCALE GENOMIC DNA]</scope>
    <source>
        <strain evidence="8 9">SF-557</strain>
    </source>
</reference>
<organism evidence="8 9">
    <name type="scientific">Streptomyces kaniharaensis</name>
    <dbReference type="NCBI Taxonomy" id="212423"/>
    <lineage>
        <taxon>Bacteria</taxon>
        <taxon>Bacillati</taxon>
        <taxon>Actinomycetota</taxon>
        <taxon>Actinomycetes</taxon>
        <taxon>Kitasatosporales</taxon>
        <taxon>Streptomycetaceae</taxon>
        <taxon>Streptomyces</taxon>
    </lineage>
</organism>
<dbReference type="PRINTS" id="PR00359">
    <property type="entry name" value="BP450"/>
</dbReference>
<dbReference type="EMBL" id="WBOF01000001">
    <property type="protein sequence ID" value="MQS10723.1"/>
    <property type="molecule type" value="Genomic_DNA"/>
</dbReference>
<comment type="caution">
    <text evidence="8">The sequence shown here is derived from an EMBL/GenBank/DDBJ whole genome shotgun (WGS) entry which is preliminary data.</text>
</comment>
<dbReference type="PANTHER" id="PTHR46696:SF1">
    <property type="entry name" value="CYTOCHROME P450 YJIB-RELATED"/>
    <property type="match status" value="1"/>
</dbReference>
<dbReference type="InterPro" id="IPR002397">
    <property type="entry name" value="Cyt_P450_B"/>
</dbReference>
<dbReference type="Gene3D" id="1.10.630.10">
    <property type="entry name" value="Cytochrome P450"/>
    <property type="match status" value="1"/>
</dbReference>
<comment type="similarity">
    <text evidence="1 7">Belongs to the cytochrome P450 family.</text>
</comment>
<evidence type="ECO:0000256" key="1">
    <source>
        <dbReference type="ARBA" id="ARBA00010617"/>
    </source>
</evidence>
<keyword evidence="2 7" id="KW-0349">Heme</keyword>
<evidence type="ECO:0000256" key="2">
    <source>
        <dbReference type="ARBA" id="ARBA00022617"/>
    </source>
</evidence>
<proteinExistence type="inferred from homology"/>
<dbReference type="GO" id="GO:0020037">
    <property type="term" value="F:heme binding"/>
    <property type="evidence" value="ECO:0007669"/>
    <property type="project" value="InterPro"/>
</dbReference>
<sequence length="409" mass="45163">MTPHPEPIVLDPTGRDVHAEAAQLRARGAVAQVTLPGGVRAWSVVGYDTVRQVLNDERFAKDARKHWPAFVNGEISEEFPLIGWVLMDNMTTSDGAAHARLRNLTAKAFTMRRTEAMRPRVERIVRELLDDLATAAPGEVVDLKARYAYPLPTKVICELFGVPEHMRADVMRGGEVNTETTINHEEAVANVESWHNAMYELIDMKRKEPDDDLLSMLIEAQDNGSRLNQSELAGTLHLMLGAGSETTTNLLSKAVVALLTHPEQFAMVRDGRVPWRDVIEETLRVESPIAQLPFRFTTEEVEIAGVRIPKGDPVLIGFAASGRDRDRHGESADRFDITRADKEHLSFGYGVHHCLGAPLARMEAAIGLPALFERFPDLALAVPADEVEPQGTFLLNGAATLPIRLTPAE</sequence>
<evidence type="ECO:0000256" key="6">
    <source>
        <dbReference type="ARBA" id="ARBA00023033"/>
    </source>
</evidence>
<evidence type="ECO:0000256" key="5">
    <source>
        <dbReference type="ARBA" id="ARBA00023004"/>
    </source>
</evidence>
<dbReference type="GO" id="GO:0016705">
    <property type="term" value="F:oxidoreductase activity, acting on paired donors, with incorporation or reduction of molecular oxygen"/>
    <property type="evidence" value="ECO:0007669"/>
    <property type="project" value="InterPro"/>
</dbReference>
<gene>
    <name evidence="8" type="ORF">F7Q99_00105</name>
</gene>
<dbReference type="Pfam" id="PF00067">
    <property type="entry name" value="p450"/>
    <property type="match status" value="2"/>
</dbReference>
<dbReference type="GO" id="GO:0004497">
    <property type="term" value="F:monooxygenase activity"/>
    <property type="evidence" value="ECO:0007669"/>
    <property type="project" value="UniProtKB-KW"/>
</dbReference>
<keyword evidence="6 7" id="KW-0503">Monooxygenase</keyword>
<evidence type="ECO:0000256" key="7">
    <source>
        <dbReference type="RuleBase" id="RU000461"/>
    </source>
</evidence>
<dbReference type="InterPro" id="IPR017972">
    <property type="entry name" value="Cyt_P450_CS"/>
</dbReference>
<dbReference type="FunFam" id="1.10.630.10:FF:000018">
    <property type="entry name" value="Cytochrome P450 monooxygenase"/>
    <property type="match status" value="1"/>
</dbReference>
<accession>A0A6N7KM75</accession>
<keyword evidence="3 7" id="KW-0479">Metal-binding</keyword>
<dbReference type="PROSITE" id="PS00086">
    <property type="entry name" value="CYTOCHROME_P450"/>
    <property type="match status" value="1"/>
</dbReference>
<dbReference type="AlphaFoldDB" id="A0A6N7KM75"/>
<dbReference type="SUPFAM" id="SSF48264">
    <property type="entry name" value="Cytochrome P450"/>
    <property type="match status" value="1"/>
</dbReference>
<keyword evidence="4 7" id="KW-0560">Oxidoreductase</keyword>
<evidence type="ECO:0000313" key="8">
    <source>
        <dbReference type="EMBL" id="MQS10723.1"/>
    </source>
</evidence>
<dbReference type="GO" id="GO:0005506">
    <property type="term" value="F:iron ion binding"/>
    <property type="evidence" value="ECO:0007669"/>
    <property type="project" value="InterPro"/>
</dbReference>
<dbReference type="InterPro" id="IPR036396">
    <property type="entry name" value="Cyt_P450_sf"/>
</dbReference>
<evidence type="ECO:0000313" key="9">
    <source>
        <dbReference type="Proteomes" id="UP000450000"/>
    </source>
</evidence>
<keyword evidence="9" id="KW-1185">Reference proteome</keyword>
<name>A0A6N7KM75_9ACTN</name>
<dbReference type="CDD" id="cd11029">
    <property type="entry name" value="CYP107-like"/>
    <property type="match status" value="1"/>
</dbReference>
<dbReference type="InterPro" id="IPR001128">
    <property type="entry name" value="Cyt_P450"/>
</dbReference>
<evidence type="ECO:0000256" key="4">
    <source>
        <dbReference type="ARBA" id="ARBA00023002"/>
    </source>
</evidence>
<dbReference type="Proteomes" id="UP000450000">
    <property type="component" value="Unassembled WGS sequence"/>
</dbReference>
<protein>
    <submittedName>
        <fullName evidence="8">Cytochrome P450</fullName>
    </submittedName>
</protein>
<dbReference type="RefSeq" id="WP_326846085.1">
    <property type="nucleotide sequence ID" value="NZ_WBOF01000001.1"/>
</dbReference>
<dbReference type="PRINTS" id="PR00385">
    <property type="entry name" value="P450"/>
</dbReference>
<dbReference type="PANTHER" id="PTHR46696">
    <property type="entry name" value="P450, PUTATIVE (EUROFUNG)-RELATED"/>
    <property type="match status" value="1"/>
</dbReference>
<evidence type="ECO:0000256" key="3">
    <source>
        <dbReference type="ARBA" id="ARBA00022723"/>
    </source>
</evidence>
<keyword evidence="5 7" id="KW-0408">Iron</keyword>